<dbReference type="CDD" id="cd02222">
    <property type="entry name" value="cupin_TM1459-like"/>
    <property type="match status" value="1"/>
</dbReference>
<keyword evidence="2" id="KW-0560">Oxidoreductase</keyword>
<name>A0A841R4P7_9FIRM</name>
<dbReference type="RefSeq" id="WP_159823212.1">
    <property type="nucleotide sequence ID" value="NZ_CABWNB010000004.1"/>
</dbReference>
<protein>
    <submittedName>
        <fullName evidence="2">Quercetin dioxygenase-like cupin family protein</fullName>
    </submittedName>
</protein>
<evidence type="ECO:0000259" key="1">
    <source>
        <dbReference type="Pfam" id="PF07883"/>
    </source>
</evidence>
<dbReference type="Proteomes" id="UP000591941">
    <property type="component" value="Unassembled WGS sequence"/>
</dbReference>
<dbReference type="SUPFAM" id="SSF51182">
    <property type="entry name" value="RmlC-like cupins"/>
    <property type="match status" value="1"/>
</dbReference>
<keyword evidence="2" id="KW-0223">Dioxygenase</keyword>
<keyword evidence="3" id="KW-1185">Reference proteome</keyword>
<dbReference type="OrthoDB" id="1551122at2"/>
<proteinExistence type="predicted"/>
<reference evidence="2 3" key="1">
    <citation type="submission" date="2020-08" db="EMBL/GenBank/DDBJ databases">
        <title>Genomic Encyclopedia of Type Strains, Phase IV (KMG-IV): sequencing the most valuable type-strain genomes for metagenomic binning, comparative biology and taxonomic classification.</title>
        <authorList>
            <person name="Goeker M."/>
        </authorList>
    </citation>
    <scope>NUCLEOTIDE SEQUENCE [LARGE SCALE GENOMIC DNA]</scope>
    <source>
        <strain evidence="2 3">DSM 21255</strain>
    </source>
</reference>
<dbReference type="GeneID" id="93486371"/>
<dbReference type="Pfam" id="PF07883">
    <property type="entry name" value="Cupin_2"/>
    <property type="match status" value="1"/>
</dbReference>
<accession>A0A841R4P7</accession>
<sequence length="145" mass="16840">MIRKHKDYCWDDVSQLVYKEDNSPFRSVTRQVLFDGAEDIPCQWRYFEVAPGGYSTLEHHQHTHWVMIFRGKGTALLGDEVQAVSFGDLITIPAWQWHQFRANRGEALGFLCLVNQERDKVTLPTDAELTAMKENPAIRDFLEEL</sequence>
<dbReference type="AlphaFoldDB" id="A0A841R4P7"/>
<dbReference type="EMBL" id="JACHHI010000005">
    <property type="protein sequence ID" value="MBB6478050.1"/>
    <property type="molecule type" value="Genomic_DNA"/>
</dbReference>
<feature type="domain" description="Cupin type-2" evidence="1">
    <location>
        <begin position="46"/>
        <end position="112"/>
    </location>
</feature>
<dbReference type="InterPro" id="IPR011051">
    <property type="entry name" value="RmlC_Cupin_sf"/>
</dbReference>
<evidence type="ECO:0000313" key="3">
    <source>
        <dbReference type="Proteomes" id="UP000591941"/>
    </source>
</evidence>
<gene>
    <name evidence="2" type="ORF">HNR45_001111</name>
</gene>
<evidence type="ECO:0000313" key="2">
    <source>
        <dbReference type="EMBL" id="MBB6478050.1"/>
    </source>
</evidence>
<organism evidence="2 3">
    <name type="scientific">Negativicoccus succinicivorans</name>
    <dbReference type="NCBI Taxonomy" id="620903"/>
    <lineage>
        <taxon>Bacteria</taxon>
        <taxon>Bacillati</taxon>
        <taxon>Bacillota</taxon>
        <taxon>Negativicutes</taxon>
        <taxon>Veillonellales</taxon>
        <taxon>Veillonellaceae</taxon>
        <taxon>Negativicoccus</taxon>
    </lineage>
</organism>
<comment type="caution">
    <text evidence="2">The sequence shown here is derived from an EMBL/GenBank/DDBJ whole genome shotgun (WGS) entry which is preliminary data.</text>
</comment>
<dbReference type="Gene3D" id="2.60.120.10">
    <property type="entry name" value="Jelly Rolls"/>
    <property type="match status" value="1"/>
</dbReference>
<dbReference type="InterPro" id="IPR013096">
    <property type="entry name" value="Cupin_2"/>
</dbReference>
<dbReference type="InterPro" id="IPR014710">
    <property type="entry name" value="RmlC-like_jellyroll"/>
</dbReference>
<dbReference type="GO" id="GO:0051213">
    <property type="term" value="F:dioxygenase activity"/>
    <property type="evidence" value="ECO:0007669"/>
    <property type="project" value="UniProtKB-KW"/>
</dbReference>